<accession>R4PWT1</accession>
<protein>
    <submittedName>
        <fullName evidence="1">Uncharacterized protein</fullName>
    </submittedName>
</protein>
<keyword evidence="2" id="KW-1185">Reference proteome</keyword>
<proteinExistence type="predicted"/>
<dbReference type="KEGG" id="saal:L336_1031"/>
<evidence type="ECO:0000313" key="2">
    <source>
        <dbReference type="Proteomes" id="UP000013893"/>
    </source>
</evidence>
<evidence type="ECO:0000313" key="1">
    <source>
        <dbReference type="EMBL" id="AGL62730.1"/>
    </source>
</evidence>
<dbReference type="RefSeq" id="WP_015642180.1">
    <property type="nucleotide sequence ID" value="NC_021219.1"/>
</dbReference>
<organism evidence="1 2">
    <name type="scientific">Candidatus Saccharimonas aalborgensis</name>
    <dbReference type="NCBI Taxonomy" id="1332188"/>
    <lineage>
        <taxon>Bacteria</taxon>
        <taxon>Candidatus Saccharimonadota</taxon>
        <taxon>Candidatus Saccharimonadia</taxon>
        <taxon>Candidatus Saccharimonadales</taxon>
        <taxon>Candidatus Saccharimonadaceae</taxon>
        <taxon>Candidatus Saccharimonas</taxon>
    </lineage>
</organism>
<reference evidence="1 2" key="1">
    <citation type="journal article" date="2013" name="Nat. Biotechnol.">
        <title>Genome sequences of rare, uncultured bacteria obtained by differential coverage binning of multiple metagenomes.</title>
        <authorList>
            <person name="Albertsen M."/>
            <person name="Hugenholtz P."/>
            <person name="Skarshewski A."/>
            <person name="Nielsen K.L."/>
            <person name="Tyson G.W."/>
            <person name="Nielsen P.H."/>
        </authorList>
    </citation>
    <scope>NUCLEOTIDE SEQUENCE [LARGE SCALE GENOMIC DNA]</scope>
    <source>
        <strain evidence="1">TM71</strain>
    </source>
</reference>
<gene>
    <name evidence="1" type="ORF">L336_1031</name>
</gene>
<sequence length="118" mass="12998">MTSSIDTSPHGETRPSFMETLAAPHVSAINELIEKMLGDKVEVALYDVASDAWSSDETLRELYSFLANYVKSLGFVCYQADGTNRVELPSQNGHGVVLRQTMRIGIHIPSHVFESLGN</sequence>
<dbReference type="EMBL" id="CP005957">
    <property type="protein sequence ID" value="AGL62730.1"/>
    <property type="molecule type" value="Genomic_DNA"/>
</dbReference>
<dbReference type="Proteomes" id="UP000013893">
    <property type="component" value="Chromosome"/>
</dbReference>
<name>R4PWT1_9BACT</name>
<dbReference type="STRING" id="1332188.L336_1031"/>
<dbReference type="HOGENOM" id="CLU_2068853_0_0_0"/>
<dbReference type="AlphaFoldDB" id="R4PWT1"/>